<evidence type="ECO:0000256" key="1">
    <source>
        <dbReference type="SAM" id="Coils"/>
    </source>
</evidence>
<feature type="domain" description="FimV N-terminal" evidence="4">
    <location>
        <begin position="37"/>
        <end position="126"/>
    </location>
</feature>
<dbReference type="Proteomes" id="UP000245655">
    <property type="component" value="Unassembled WGS sequence"/>
</dbReference>
<dbReference type="RefSeq" id="WP_109590235.1">
    <property type="nucleotide sequence ID" value="NZ_CAJGZY010000003.1"/>
</dbReference>
<organism evidence="5 6">
    <name type="scientific">Psychrobacter immobilis</name>
    <dbReference type="NCBI Taxonomy" id="498"/>
    <lineage>
        <taxon>Bacteria</taxon>
        <taxon>Pseudomonadati</taxon>
        <taxon>Pseudomonadota</taxon>
        <taxon>Gammaproteobacteria</taxon>
        <taxon>Moraxellales</taxon>
        <taxon>Moraxellaceae</taxon>
        <taxon>Psychrobacter</taxon>
    </lineage>
</organism>
<keyword evidence="6" id="KW-1185">Reference proteome</keyword>
<gene>
    <name evidence="5" type="ORF">C8D84_103108</name>
</gene>
<feature type="compositionally biased region" description="Polar residues" evidence="2">
    <location>
        <begin position="246"/>
        <end position="255"/>
    </location>
</feature>
<keyword evidence="3" id="KW-0732">Signal</keyword>
<name>A0A2V1ZY88_PSYIM</name>
<feature type="chain" id="PRO_5016177944" description="FimV N-terminal domain-containing protein" evidence="3">
    <location>
        <begin position="36"/>
        <end position="584"/>
    </location>
</feature>
<dbReference type="InterPro" id="IPR057840">
    <property type="entry name" value="FimV_N"/>
</dbReference>
<reference evidence="5 6" key="1">
    <citation type="submission" date="2018-05" db="EMBL/GenBank/DDBJ databases">
        <title>Genomic Encyclopedia of Type Strains, Phase IV (KMG-IV): sequencing the most valuable type-strain genomes for metagenomic binning, comparative biology and taxonomic classification.</title>
        <authorList>
            <person name="Goeker M."/>
        </authorList>
    </citation>
    <scope>NUCLEOTIDE SEQUENCE [LARGE SCALE GENOMIC DNA]</scope>
    <source>
        <strain evidence="5 6">DSM 7229</strain>
    </source>
</reference>
<proteinExistence type="predicted"/>
<evidence type="ECO:0000256" key="2">
    <source>
        <dbReference type="SAM" id="MobiDB-lite"/>
    </source>
</evidence>
<dbReference type="EMBL" id="QGGM01000003">
    <property type="protein sequence ID" value="PWK14084.1"/>
    <property type="molecule type" value="Genomic_DNA"/>
</dbReference>
<protein>
    <recommendedName>
        <fullName evidence="4">FimV N-terminal domain-containing protein</fullName>
    </recommendedName>
</protein>
<feature type="region of interest" description="Disordered" evidence="2">
    <location>
        <begin position="149"/>
        <end position="174"/>
    </location>
</feature>
<evidence type="ECO:0000256" key="3">
    <source>
        <dbReference type="SAM" id="SignalP"/>
    </source>
</evidence>
<feature type="coiled-coil region" evidence="1">
    <location>
        <begin position="557"/>
        <end position="584"/>
    </location>
</feature>
<feature type="signal peptide" evidence="3">
    <location>
        <begin position="1"/>
        <end position="35"/>
    </location>
</feature>
<feature type="region of interest" description="Disordered" evidence="2">
    <location>
        <begin position="457"/>
        <end position="525"/>
    </location>
</feature>
<dbReference type="Pfam" id="PF25800">
    <property type="entry name" value="FimV_N"/>
    <property type="match status" value="1"/>
</dbReference>
<dbReference type="AlphaFoldDB" id="A0A2V1ZY88"/>
<evidence type="ECO:0000313" key="6">
    <source>
        <dbReference type="Proteomes" id="UP000245655"/>
    </source>
</evidence>
<comment type="caution">
    <text evidence="5">The sequence shown here is derived from an EMBL/GenBank/DDBJ whole genome shotgun (WGS) entry which is preliminary data.</text>
</comment>
<feature type="region of interest" description="Disordered" evidence="2">
    <location>
        <begin position="236"/>
        <end position="255"/>
    </location>
</feature>
<dbReference type="GeneID" id="60254558"/>
<feature type="compositionally biased region" description="Polar residues" evidence="2">
    <location>
        <begin position="513"/>
        <end position="525"/>
    </location>
</feature>
<sequence length="584" mass="61944">MSCHLSHRLTTVHRAVSMALLCSVGYAALVSSAQAATIGKTVVTSAQHEPLAASIVVSDIRAADFSASLANSIIYQQMGLAQTDSMTVRFKPTSATSGQVFITTSKPVSTPFADVVLNINDKGQRNVIPKTLLMPLNSRLPIDTPKNIVTGAKKPNLPSVSSNTAKPLTVREGAPPPLTLSPILATTHSSTSELVASKLPVPNIQAPTTTPTSQGNNLAYAPSRLDNGRLNNVNNTLNANDNNRNPTSRLDNGRLSANGNVTTMGNSNIDLNSAKNVANDTALVNNKTMPIDNSLSATTITDKQLDILNIQVTRQIQPSSKSEAGMMAASPIMPTPSDNKASTPKASLDTSNTAVATVPSSVTNNASISTAASTTTASQYQVQRNDSLWVIAQQIAQENDLDIQTVMKQIQTQNPDAFINKDAGQLKADAKLSLPSYDVVPSQQKLEAAIKAQRQYSRRANTPVVKKAAKAPSKKPSETNQVAKQRKKPMITKTQTLPKAQFSVLAPGRNGNADGTQATSAATTGNGLSTDILATLKASRQSTAAQAQQLSKTSSALDSYTRKIQLQNQKLAELQARLKKLRNQ</sequence>
<feature type="compositionally biased region" description="Low complexity" evidence="2">
    <location>
        <begin position="236"/>
        <end position="245"/>
    </location>
</feature>
<evidence type="ECO:0000313" key="5">
    <source>
        <dbReference type="EMBL" id="PWK14084.1"/>
    </source>
</evidence>
<accession>A0A2V1ZY88</accession>
<keyword evidence="1" id="KW-0175">Coiled coil</keyword>
<evidence type="ECO:0000259" key="4">
    <source>
        <dbReference type="Pfam" id="PF25800"/>
    </source>
</evidence>